<name>A0A6G1QP86_CHAAH</name>
<keyword evidence="6 9" id="KW-0472">Membrane</keyword>
<dbReference type="GO" id="GO:0004930">
    <property type="term" value="F:G protein-coupled receptor activity"/>
    <property type="evidence" value="ECO:0007669"/>
    <property type="project" value="UniProtKB-KW"/>
</dbReference>
<dbReference type="EMBL" id="CM015731">
    <property type="protein sequence ID" value="KAF3704294.1"/>
    <property type="molecule type" value="Genomic_DNA"/>
</dbReference>
<organism evidence="11 12">
    <name type="scientific">Channa argus</name>
    <name type="common">Northern snakehead</name>
    <name type="synonym">Ophicephalus argus</name>
    <dbReference type="NCBI Taxonomy" id="215402"/>
    <lineage>
        <taxon>Eukaryota</taxon>
        <taxon>Metazoa</taxon>
        <taxon>Chordata</taxon>
        <taxon>Craniata</taxon>
        <taxon>Vertebrata</taxon>
        <taxon>Euteleostomi</taxon>
        <taxon>Actinopterygii</taxon>
        <taxon>Neopterygii</taxon>
        <taxon>Teleostei</taxon>
        <taxon>Neoteleostei</taxon>
        <taxon>Acanthomorphata</taxon>
        <taxon>Anabantaria</taxon>
        <taxon>Anabantiformes</taxon>
        <taxon>Channoidei</taxon>
        <taxon>Channidae</taxon>
        <taxon>Channa</taxon>
    </lineage>
</organism>
<reference evidence="12" key="2">
    <citation type="submission" date="2019-02" db="EMBL/GenBank/DDBJ databases">
        <title>Opniocepnalus argus Var Kimnra genome.</title>
        <authorList>
            <person name="Zhou C."/>
            <person name="Xiao S."/>
        </authorList>
    </citation>
    <scope>NUCLEOTIDE SEQUENCE [LARGE SCALE GENOMIC DNA]</scope>
</reference>
<evidence type="ECO:0000313" key="11">
    <source>
        <dbReference type="EMBL" id="KAF3704294.1"/>
    </source>
</evidence>
<dbReference type="InterPro" id="IPR051880">
    <property type="entry name" value="GPC_Orphan_Receptors"/>
</dbReference>
<dbReference type="SUPFAM" id="SSF81321">
    <property type="entry name" value="Family A G protein-coupled receptor-like"/>
    <property type="match status" value="1"/>
</dbReference>
<evidence type="ECO:0000256" key="5">
    <source>
        <dbReference type="ARBA" id="ARBA00023040"/>
    </source>
</evidence>
<keyword evidence="8" id="KW-0807">Transducer</keyword>
<feature type="transmembrane region" description="Helical" evidence="9">
    <location>
        <begin position="175"/>
        <end position="200"/>
    </location>
</feature>
<reference evidence="11 12" key="1">
    <citation type="submission" date="2019-02" db="EMBL/GenBank/DDBJ databases">
        <title>Opniocepnalus argus genome.</title>
        <authorList>
            <person name="Zhou C."/>
            <person name="Xiao S."/>
        </authorList>
    </citation>
    <scope>NUCLEOTIDE SEQUENCE [LARGE SCALE GENOMIC DNA]</scope>
    <source>
        <strain evidence="11">OARG1902GOOAL</strain>
        <tissue evidence="11">Muscle</tissue>
    </source>
</reference>
<dbReference type="CDD" id="cd15219">
    <property type="entry name" value="7tmA_GPR26_GPR78-like"/>
    <property type="match status" value="1"/>
</dbReference>
<evidence type="ECO:0000256" key="4">
    <source>
        <dbReference type="ARBA" id="ARBA00022989"/>
    </source>
</evidence>
<feature type="domain" description="G-protein coupled receptors family 1 profile" evidence="10">
    <location>
        <begin position="73"/>
        <end position="385"/>
    </location>
</feature>
<dbReference type="InterPro" id="IPR049579">
    <property type="entry name" value="GPR26/78-like"/>
</dbReference>
<dbReference type="Pfam" id="PF00001">
    <property type="entry name" value="7tm_1"/>
    <property type="match status" value="1"/>
</dbReference>
<evidence type="ECO:0000256" key="7">
    <source>
        <dbReference type="ARBA" id="ARBA00023170"/>
    </source>
</evidence>
<keyword evidence="5" id="KW-0297">G-protein coupled receptor</keyword>
<evidence type="ECO:0000256" key="1">
    <source>
        <dbReference type="ARBA" id="ARBA00004651"/>
    </source>
</evidence>
<dbReference type="Proteomes" id="UP000503349">
    <property type="component" value="Chromosome 20"/>
</dbReference>
<sequence>MYDVIKVLFGFIIRAHVKILNGRVSIKQNPQPQPPPHPVPASCHSTRSGVACFRGKNKSTITSTGDSKMSLLSNVLVLICFLYNPEIRKQVPGLFNLNLTFCNLLLTVSNMPLTLVGLVSKAQPGGDGFCQIVGFLETFLSTNSMLSMAALSIDRWIAVVFPLRYHSKMRHKDAAFVLGYTWAHSMSFSTVAICLSWMGYHRLYASCTLSNPRASSRTQFVVFTVFFHSFTFLLSFIVLCVTYLKVLKVARFHCKRIDVITMQTLVLLVDIHPSVRERCLEEQKRRRQRATRKISTFIGTFMVCFAPYVITRVIMYKAKALLCSVATDLTSCLFMLVLWSMWANASDGYWPMIVELFPAVPINPHWGIVSKCLAYSKAACDPFVYSLLRHQYKKTCTDIINKLLKRSSLNASGRTHENQGNSIPTVE</sequence>
<feature type="transmembrane region" description="Helical" evidence="9">
    <location>
        <begin position="294"/>
        <end position="315"/>
    </location>
</feature>
<dbReference type="GO" id="GO:0005886">
    <property type="term" value="C:plasma membrane"/>
    <property type="evidence" value="ECO:0007669"/>
    <property type="project" value="UniProtKB-SubCell"/>
</dbReference>
<dbReference type="InterPro" id="IPR017452">
    <property type="entry name" value="GPCR_Rhodpsn_7TM"/>
</dbReference>
<gene>
    <name evidence="11" type="ORF">EXN66_Car019983</name>
</gene>
<accession>A0A6G1QP86</accession>
<proteinExistence type="predicted"/>
<keyword evidence="12" id="KW-1185">Reference proteome</keyword>
<keyword evidence="2" id="KW-1003">Cell membrane</keyword>
<keyword evidence="7 11" id="KW-0675">Receptor</keyword>
<dbReference type="InterPro" id="IPR000276">
    <property type="entry name" value="GPCR_Rhodpsn"/>
</dbReference>
<dbReference type="PROSITE" id="PS50262">
    <property type="entry name" value="G_PROTEIN_RECEP_F1_2"/>
    <property type="match status" value="1"/>
</dbReference>
<evidence type="ECO:0000259" key="10">
    <source>
        <dbReference type="PROSITE" id="PS50262"/>
    </source>
</evidence>
<evidence type="ECO:0000256" key="2">
    <source>
        <dbReference type="ARBA" id="ARBA00022475"/>
    </source>
</evidence>
<feature type="transmembrane region" description="Helical" evidence="9">
    <location>
        <begin position="220"/>
        <end position="246"/>
    </location>
</feature>
<evidence type="ECO:0000256" key="9">
    <source>
        <dbReference type="SAM" id="Phobius"/>
    </source>
</evidence>
<dbReference type="PRINTS" id="PR00237">
    <property type="entry name" value="GPCRRHODOPSN"/>
</dbReference>
<evidence type="ECO:0000313" key="12">
    <source>
        <dbReference type="Proteomes" id="UP000503349"/>
    </source>
</evidence>
<protein>
    <submittedName>
        <fullName evidence="11">G-protein coupled receptor 26</fullName>
    </submittedName>
</protein>
<evidence type="ECO:0000256" key="8">
    <source>
        <dbReference type="ARBA" id="ARBA00023224"/>
    </source>
</evidence>
<evidence type="ECO:0000256" key="3">
    <source>
        <dbReference type="ARBA" id="ARBA00022692"/>
    </source>
</evidence>
<feature type="transmembrane region" description="Helical" evidence="9">
    <location>
        <begin position="321"/>
        <end position="342"/>
    </location>
</feature>
<dbReference type="GO" id="GO:0007189">
    <property type="term" value="P:adenylate cyclase-activating G protein-coupled receptor signaling pathway"/>
    <property type="evidence" value="ECO:0007669"/>
    <property type="project" value="TreeGrafter"/>
</dbReference>
<dbReference type="AlphaFoldDB" id="A0A6G1QP86"/>
<evidence type="ECO:0000256" key="6">
    <source>
        <dbReference type="ARBA" id="ARBA00023136"/>
    </source>
</evidence>
<dbReference type="PANTHER" id="PTHR24245:SF6">
    <property type="entry name" value="G-PROTEIN COUPLED RECEPTOR 26"/>
    <property type="match status" value="1"/>
</dbReference>
<dbReference type="PANTHER" id="PTHR24245">
    <property type="entry name" value="G-PROTEIN COUPLED RECEPTOR"/>
    <property type="match status" value="1"/>
</dbReference>
<keyword evidence="3 9" id="KW-0812">Transmembrane</keyword>
<comment type="subcellular location">
    <subcellularLocation>
        <location evidence="1">Cell membrane</location>
        <topology evidence="1">Multi-pass membrane protein</topology>
    </subcellularLocation>
</comment>
<feature type="transmembrane region" description="Helical" evidence="9">
    <location>
        <begin position="97"/>
        <end position="119"/>
    </location>
</feature>
<keyword evidence="4 9" id="KW-1133">Transmembrane helix</keyword>
<dbReference type="Gene3D" id="1.20.1070.10">
    <property type="entry name" value="Rhodopsin 7-helix transmembrane proteins"/>
    <property type="match status" value="1"/>
</dbReference>